<organism evidence="1 2">
    <name type="scientific">Hymenoscyphus fraxineus</name>
    <dbReference type="NCBI Taxonomy" id="746836"/>
    <lineage>
        <taxon>Eukaryota</taxon>
        <taxon>Fungi</taxon>
        <taxon>Dikarya</taxon>
        <taxon>Ascomycota</taxon>
        <taxon>Pezizomycotina</taxon>
        <taxon>Leotiomycetes</taxon>
        <taxon>Helotiales</taxon>
        <taxon>Helotiaceae</taxon>
        <taxon>Hymenoscyphus</taxon>
    </lineage>
</organism>
<name>A0A9N9L7S1_9HELO</name>
<dbReference type="Proteomes" id="UP000696280">
    <property type="component" value="Unassembled WGS sequence"/>
</dbReference>
<gene>
    <name evidence="1" type="ORF">HYFRA_00012868</name>
</gene>
<dbReference type="EMBL" id="CAJVRL010000088">
    <property type="protein sequence ID" value="CAG8959087.1"/>
    <property type="molecule type" value="Genomic_DNA"/>
</dbReference>
<sequence length="198" mass="23109">MSLYTRGINTDTGDYSEVIALGVRIQQCFCSLSNHFRFREFPLRIQTISVHVVTQALPNEHTENTLERVRNQRRKITDITVFSNPIMRKHLTFNETNLADIRIFSLNSSCADDSDAPLYIFKIPSEQWTMGVEKKMHPFPTARLRFKNLDRHLARINIIRTPIAQQYALVPMKHLLTMDMLVKFHLTDDLSISNWPIH</sequence>
<proteinExistence type="predicted"/>
<comment type="caution">
    <text evidence="1">The sequence shown here is derived from an EMBL/GenBank/DDBJ whole genome shotgun (WGS) entry which is preliminary data.</text>
</comment>
<keyword evidence="2" id="KW-1185">Reference proteome</keyword>
<reference evidence="1" key="1">
    <citation type="submission" date="2021-07" db="EMBL/GenBank/DDBJ databases">
        <authorList>
            <person name="Durling M."/>
        </authorList>
    </citation>
    <scope>NUCLEOTIDE SEQUENCE</scope>
</reference>
<dbReference type="AlphaFoldDB" id="A0A9N9L7S1"/>
<evidence type="ECO:0000313" key="1">
    <source>
        <dbReference type="EMBL" id="CAG8959087.1"/>
    </source>
</evidence>
<protein>
    <submittedName>
        <fullName evidence="1">Uncharacterized protein</fullName>
    </submittedName>
</protein>
<accession>A0A9N9L7S1</accession>
<evidence type="ECO:0000313" key="2">
    <source>
        <dbReference type="Proteomes" id="UP000696280"/>
    </source>
</evidence>